<evidence type="ECO:0000313" key="1">
    <source>
        <dbReference type="EMBL" id="KKL48022.1"/>
    </source>
</evidence>
<name>A0A0F9FAA1_9ZZZZ</name>
<dbReference type="AlphaFoldDB" id="A0A0F9FAA1"/>
<accession>A0A0F9FAA1</accession>
<sequence>MRHPSLTLIAILVAGPIQAQQDAPPTVIERLIIDANPCASASTELMGMQIGVDQLRAVSVEGVSLAIEGDIMTSRLTGSLACESAQNSLSTGFVSAGIDAEVVIDLSTCTPGEITVAISDPAVKIDLLEGMGGMGAFFEQQLPQLLEPALRDSLSERAVEACEKLKTDG</sequence>
<reference evidence="1" key="1">
    <citation type="journal article" date="2015" name="Nature">
        <title>Complex archaea that bridge the gap between prokaryotes and eukaryotes.</title>
        <authorList>
            <person name="Spang A."/>
            <person name="Saw J.H."/>
            <person name="Jorgensen S.L."/>
            <person name="Zaremba-Niedzwiedzka K."/>
            <person name="Martijn J."/>
            <person name="Lind A.E."/>
            <person name="van Eijk R."/>
            <person name="Schleper C."/>
            <person name="Guy L."/>
            <person name="Ettema T.J."/>
        </authorList>
    </citation>
    <scope>NUCLEOTIDE SEQUENCE</scope>
</reference>
<gene>
    <name evidence="1" type="ORF">LCGC14_2329700</name>
</gene>
<organism evidence="1">
    <name type="scientific">marine sediment metagenome</name>
    <dbReference type="NCBI Taxonomy" id="412755"/>
    <lineage>
        <taxon>unclassified sequences</taxon>
        <taxon>metagenomes</taxon>
        <taxon>ecological metagenomes</taxon>
    </lineage>
</organism>
<dbReference type="EMBL" id="LAZR01033458">
    <property type="protein sequence ID" value="KKL48022.1"/>
    <property type="molecule type" value="Genomic_DNA"/>
</dbReference>
<comment type="caution">
    <text evidence="1">The sequence shown here is derived from an EMBL/GenBank/DDBJ whole genome shotgun (WGS) entry which is preliminary data.</text>
</comment>
<proteinExistence type="predicted"/>
<protein>
    <submittedName>
        <fullName evidence="1">Uncharacterized protein</fullName>
    </submittedName>
</protein>